<proteinExistence type="predicted"/>
<feature type="chain" id="PRO_5020705607" description="ABM domain-containing protein" evidence="1">
    <location>
        <begin position="25"/>
        <end position="272"/>
    </location>
</feature>
<protein>
    <recommendedName>
        <fullName evidence="4">ABM domain-containing protein</fullName>
    </recommendedName>
</protein>
<gene>
    <name evidence="2" type="ORF">GS03_00936</name>
</gene>
<dbReference type="OrthoDB" id="1445639at2"/>
<dbReference type="Proteomes" id="UP000296862">
    <property type="component" value="Chromosome"/>
</dbReference>
<dbReference type="KEGG" id="fsn:GS03_00936"/>
<dbReference type="AlphaFoldDB" id="A0A4P7PS49"/>
<sequence length="272" mass="31592">MKKMKTIFLAVILGLLLMSNTSFAQDGKSYLVTVTKLHWNMDNKSFSNDEWIATEKEYLDKVVKKNPFIVGQEVLMHSFTEDNTELLLVTTYENWEAIEKAGAKDDELVKAAWPDEKARKAFFEKRGQYYAHGHSDEIYATMPGAKLPKGNFDKDMIYYVRVGHFAYPKDGTEKEFSELEKQYFDAVTNKNDLIKAYYPNRHAWGADNTEFTEVYVVESLADLDSALNKNRELFQAAWKDEAKRKDYNDKSAKYFTGKHSDYIYKSVHQLVK</sequence>
<evidence type="ECO:0000313" key="3">
    <source>
        <dbReference type="Proteomes" id="UP000296862"/>
    </source>
</evidence>
<keyword evidence="1" id="KW-0732">Signal</keyword>
<dbReference type="EMBL" id="CP038810">
    <property type="protein sequence ID" value="QBZ97446.1"/>
    <property type="molecule type" value="Genomic_DNA"/>
</dbReference>
<evidence type="ECO:0000256" key="1">
    <source>
        <dbReference type="SAM" id="SignalP"/>
    </source>
</evidence>
<evidence type="ECO:0000313" key="2">
    <source>
        <dbReference type="EMBL" id="QBZ97446.1"/>
    </source>
</evidence>
<accession>A0A4P7PS49</accession>
<keyword evidence="3" id="KW-1185">Reference proteome</keyword>
<reference evidence="2 3" key="1">
    <citation type="submission" date="2019-04" db="EMBL/GenBank/DDBJ databases">
        <title>Flavobacterium sp. GS03.</title>
        <authorList>
            <person name="Kim H."/>
        </authorList>
    </citation>
    <scope>NUCLEOTIDE SEQUENCE [LARGE SCALE GENOMIC DNA]</scope>
    <source>
        <strain evidence="2 3">GS03</strain>
    </source>
</reference>
<evidence type="ECO:0008006" key="4">
    <source>
        <dbReference type="Google" id="ProtNLM"/>
    </source>
</evidence>
<feature type="signal peptide" evidence="1">
    <location>
        <begin position="1"/>
        <end position="24"/>
    </location>
</feature>
<name>A0A4P7PS49_9FLAO</name>
<organism evidence="2 3">
    <name type="scientific">Flavobacterium sangjuense</name>
    <dbReference type="NCBI Taxonomy" id="2518177"/>
    <lineage>
        <taxon>Bacteria</taxon>
        <taxon>Pseudomonadati</taxon>
        <taxon>Bacteroidota</taxon>
        <taxon>Flavobacteriia</taxon>
        <taxon>Flavobacteriales</taxon>
        <taxon>Flavobacteriaceae</taxon>
        <taxon>Flavobacterium</taxon>
    </lineage>
</organism>